<dbReference type="RefSeq" id="XP_004224634.1">
    <property type="nucleotide sequence ID" value="XM_004224586.1"/>
</dbReference>
<dbReference type="SUPFAM" id="SSF89162">
    <property type="entry name" value="Gametocyte protein Pfg27"/>
    <property type="match status" value="1"/>
</dbReference>
<gene>
    <name evidence="1" type="ORF">PCYB_141150</name>
</gene>
<evidence type="ECO:0000313" key="1">
    <source>
        <dbReference type="EMBL" id="GAB68687.1"/>
    </source>
</evidence>
<keyword evidence="2" id="KW-1185">Reference proteome</keyword>
<dbReference type="InterPro" id="IPR036469">
    <property type="entry name" value="Pfg27_sf"/>
</dbReference>
<dbReference type="Gene3D" id="1.10.3030.10">
    <property type="entry name" value="Gametocyte protein Pfg27"/>
    <property type="match status" value="1"/>
</dbReference>
<protein>
    <submittedName>
        <fullName evidence="1">Uncharacterized protein</fullName>
    </submittedName>
</protein>
<dbReference type="VEuPathDB" id="PlasmoDB:PCYB_141150"/>
<feature type="non-terminal residue" evidence="1">
    <location>
        <position position="173"/>
    </location>
</feature>
<sequence>MKVKKVYTIEYHVTRKFLRDLLNSSNNEERLGRRRNECAIVSDLVKHYGRVYGINFSNIILLDNTVNRVRKRINYFLQRETLTETHYYRIKSYLIKEITVLYDFCQKIDLVMALCKYLNVIPHARGVRFYVDLSVSKKLLLNREQYSPVIAMVNMLLEDALNRINFNFYSDSS</sequence>
<reference evidence="1 2" key="1">
    <citation type="journal article" date="2012" name="Nat. Genet.">
        <title>Plasmodium cynomolgi genome sequences provide insight into Plasmodium vivax and the monkey malaria clade.</title>
        <authorList>
            <person name="Tachibana S."/>
            <person name="Sullivan S.A."/>
            <person name="Kawai S."/>
            <person name="Nakamura S."/>
            <person name="Kim H.R."/>
            <person name="Goto N."/>
            <person name="Arisue N."/>
            <person name="Palacpac N.M.Q."/>
            <person name="Honma H."/>
            <person name="Yagi M."/>
            <person name="Tougan T."/>
            <person name="Katakai Y."/>
            <person name="Kaneko O."/>
            <person name="Mita T."/>
            <person name="Kita K."/>
            <person name="Yasutomi Y."/>
            <person name="Sutton P.L."/>
            <person name="Shakhbatyan R."/>
            <person name="Horii T."/>
            <person name="Yasunaga T."/>
            <person name="Barnwell J.W."/>
            <person name="Escalante A.A."/>
            <person name="Carlton J.M."/>
            <person name="Tanabe K."/>
        </authorList>
    </citation>
    <scope>NUCLEOTIDE SEQUENCE [LARGE SCALE GENOMIC DNA]</scope>
    <source>
        <strain evidence="1 2">B</strain>
    </source>
</reference>
<dbReference type="OrthoDB" id="10576746at2759"/>
<dbReference type="GeneID" id="14695065"/>
<evidence type="ECO:0000313" key="2">
    <source>
        <dbReference type="Proteomes" id="UP000006319"/>
    </source>
</evidence>
<dbReference type="KEGG" id="pcy:PCYB_141150"/>
<dbReference type="AlphaFoldDB" id="K6VH50"/>
<dbReference type="EMBL" id="DF157106">
    <property type="protein sequence ID" value="GAB68687.1"/>
    <property type="molecule type" value="Genomic_DNA"/>
</dbReference>
<name>K6VH50_PLACD</name>
<proteinExistence type="predicted"/>
<organism evidence="1 2">
    <name type="scientific">Plasmodium cynomolgi (strain B)</name>
    <dbReference type="NCBI Taxonomy" id="1120755"/>
    <lineage>
        <taxon>Eukaryota</taxon>
        <taxon>Sar</taxon>
        <taxon>Alveolata</taxon>
        <taxon>Apicomplexa</taxon>
        <taxon>Aconoidasida</taxon>
        <taxon>Haemosporida</taxon>
        <taxon>Plasmodiidae</taxon>
        <taxon>Plasmodium</taxon>
        <taxon>Plasmodium (Plasmodium)</taxon>
    </lineage>
</organism>
<accession>K6VH50</accession>
<dbReference type="Proteomes" id="UP000006319">
    <property type="component" value="Chromosome 14"/>
</dbReference>